<evidence type="ECO:0000256" key="2">
    <source>
        <dbReference type="ARBA" id="ARBA00005150"/>
    </source>
</evidence>
<evidence type="ECO:0000256" key="10">
    <source>
        <dbReference type="ARBA" id="ARBA00022840"/>
    </source>
</evidence>
<keyword evidence="10" id="KW-0067">ATP-binding</keyword>
<keyword evidence="9" id="KW-0547">Nucleotide-binding</keyword>
<evidence type="ECO:0000256" key="3">
    <source>
        <dbReference type="ARBA" id="ARBA00008276"/>
    </source>
</evidence>
<dbReference type="EC" id="6.3.2.17" evidence="4"/>
<dbReference type="AlphaFoldDB" id="A0AAP0GYL5"/>
<keyword evidence="7" id="KW-0436">Ligase</keyword>
<dbReference type="PROSITE" id="PS01012">
    <property type="entry name" value="FOLYLPOLYGLU_SYNT_2"/>
    <property type="match status" value="1"/>
</dbReference>
<dbReference type="PANTHER" id="PTHR11136">
    <property type="entry name" value="FOLYLPOLYGLUTAMATE SYNTHASE-RELATED"/>
    <property type="match status" value="1"/>
</dbReference>
<evidence type="ECO:0000256" key="1">
    <source>
        <dbReference type="ARBA" id="ARBA00001944"/>
    </source>
</evidence>
<comment type="cofactor">
    <cofactor evidence="1">
        <name>a monovalent cation</name>
        <dbReference type="ChEBI" id="CHEBI:60242"/>
    </cofactor>
</comment>
<keyword evidence="6" id="KW-0554">One-carbon metabolism</keyword>
<dbReference type="GO" id="GO:0005829">
    <property type="term" value="C:cytosol"/>
    <property type="evidence" value="ECO:0007669"/>
    <property type="project" value="TreeGrafter"/>
</dbReference>
<evidence type="ECO:0000256" key="13">
    <source>
        <dbReference type="ARBA" id="ARBA00030876"/>
    </source>
</evidence>
<evidence type="ECO:0000256" key="14">
    <source>
        <dbReference type="ARBA" id="ARBA00047493"/>
    </source>
</evidence>
<dbReference type="GO" id="GO:0046872">
    <property type="term" value="F:metal ion binding"/>
    <property type="evidence" value="ECO:0007669"/>
    <property type="project" value="UniProtKB-KW"/>
</dbReference>
<evidence type="ECO:0000256" key="9">
    <source>
        <dbReference type="ARBA" id="ARBA00022741"/>
    </source>
</evidence>
<keyword evidence="8" id="KW-0479">Metal-binding</keyword>
<sequence length="731" mass="81325">MLVSPNTYMRRGIIGDLLLTNRVTSENRYSSCCLNAFDVTGLKAFRSLEKIRQKGSQHANMSSQTGITVNSSSMQDCHSPFTYEAAMEALSSLITRKKRDENLNTDAKYTKLERMSMYVQILGIKEQIADLNIIHVAGTKGKGSTCTFCEAILRESGFRTGLFTSPHLIDVKERFRLDGLEISEGQFLLYFWDCWNQLKDKITEDLPMPPLFQFLTLLGLKIFVSEKVDVAIIEVGMGGKNDSTNVIQDPIVCGITSLGFDHTEILGDTLEKIALHKAGIFKPKVPAFTVPQLPEAMVVLKNRAHELEVPLQVVAPLTYKRLNGVTLSLSGDHQLVNAGLAVSLCKSWLNTTGKWEKLFKNDIADDSLPEAFLRGLSTAHLSGRAQIVHDFSLGLSNQTKIDETCHGELIFYLDGAHSPESMDACARWFSNVVNENIHRPVPLFSKNRSLNDSCSSNGCIQQLNDKQESKTISKRILLFNCMEVRDPEIILPRLVDICASSGSEFSKAIFVPSISTYSKVTSGNSDIPINTPSKDLAWQFSLQRVWERITHGKDVGMNKNLKTEIMPPTKFLYDDITNCNPENGKFSCSAVFPSLPSAISFLRNSARDNPSLRLQVLVTGSLHLVGDVLKLLRRSHDTVKVKPIAKPTCWLAYSAVLLKIGKFLICTFAFQKEYDVPMKPGSESADSSPEHPIHAIPSSVVPSIEKIEETLHKLESFTGEPEKVQKSFKPM</sequence>
<dbReference type="PANTHER" id="PTHR11136:SF5">
    <property type="entry name" value="FOLYLPOLYGLUTAMATE SYNTHASE, MITOCHONDRIAL"/>
    <property type="match status" value="1"/>
</dbReference>
<keyword evidence="16" id="KW-1185">Reference proteome</keyword>
<comment type="pathway">
    <text evidence="2">Cofactor biosynthesis; tetrahydrofolylpolyglutamate biosynthesis.</text>
</comment>
<comment type="catalytic activity">
    <reaction evidence="14">
        <text>(6S)-5,6,7,8-tetrahydrofolyl-(gamma-L-Glu)(n) + L-glutamate + ATP = (6S)-5,6,7,8-tetrahydrofolyl-(gamma-L-Glu)(n+1) + ADP + phosphate + H(+)</text>
        <dbReference type="Rhea" id="RHEA:10580"/>
        <dbReference type="Rhea" id="RHEA-COMP:14738"/>
        <dbReference type="Rhea" id="RHEA-COMP:14740"/>
        <dbReference type="ChEBI" id="CHEBI:15378"/>
        <dbReference type="ChEBI" id="CHEBI:29985"/>
        <dbReference type="ChEBI" id="CHEBI:30616"/>
        <dbReference type="ChEBI" id="CHEBI:43474"/>
        <dbReference type="ChEBI" id="CHEBI:141005"/>
        <dbReference type="ChEBI" id="CHEBI:456216"/>
        <dbReference type="EC" id="6.3.2.17"/>
    </reaction>
</comment>
<dbReference type="Gene3D" id="3.90.190.20">
    <property type="entry name" value="Mur ligase, C-terminal domain"/>
    <property type="match status" value="1"/>
</dbReference>
<evidence type="ECO:0000256" key="8">
    <source>
        <dbReference type="ARBA" id="ARBA00022723"/>
    </source>
</evidence>
<dbReference type="FunFam" id="3.90.190.20:FF:000011">
    <property type="entry name" value="Folylpolyglutamate synthase"/>
    <property type="match status" value="1"/>
</dbReference>
<dbReference type="GO" id="GO:0005739">
    <property type="term" value="C:mitochondrion"/>
    <property type="evidence" value="ECO:0007669"/>
    <property type="project" value="TreeGrafter"/>
</dbReference>
<evidence type="ECO:0000256" key="11">
    <source>
        <dbReference type="ARBA" id="ARBA00022842"/>
    </source>
</evidence>
<evidence type="ECO:0000256" key="5">
    <source>
        <dbReference type="ARBA" id="ARBA00018660"/>
    </source>
</evidence>
<evidence type="ECO:0000256" key="7">
    <source>
        <dbReference type="ARBA" id="ARBA00022598"/>
    </source>
</evidence>
<reference evidence="15 16" key="1">
    <citation type="submission" date="2024-04" db="EMBL/GenBank/DDBJ databases">
        <title>The reference genome of an endangered Asteraceae, Deinandra increscens subsp. villosa, native to the Central Coast of California.</title>
        <authorList>
            <person name="Guilliams M."/>
            <person name="Hasenstab-Lehman K."/>
            <person name="Meyer R."/>
            <person name="Mcevoy S."/>
        </authorList>
    </citation>
    <scope>NUCLEOTIDE SEQUENCE [LARGE SCALE GENOMIC DNA]</scope>
    <source>
        <tissue evidence="15">Leaf</tissue>
    </source>
</reference>
<dbReference type="FunFam" id="3.40.1190.10:FF:000017">
    <property type="entry name" value="Folylpolyglutamate synthase"/>
    <property type="match status" value="1"/>
</dbReference>
<evidence type="ECO:0000313" key="15">
    <source>
        <dbReference type="EMBL" id="KAK9065699.1"/>
    </source>
</evidence>
<dbReference type="NCBIfam" id="TIGR01499">
    <property type="entry name" value="folC"/>
    <property type="match status" value="1"/>
</dbReference>
<comment type="similarity">
    <text evidence="3">Belongs to the folylpolyglutamate synthase family.</text>
</comment>
<dbReference type="GO" id="GO:0006730">
    <property type="term" value="P:one-carbon metabolic process"/>
    <property type="evidence" value="ECO:0007669"/>
    <property type="project" value="UniProtKB-KW"/>
</dbReference>
<proteinExistence type="inferred from homology"/>
<dbReference type="Gene3D" id="3.40.1190.10">
    <property type="entry name" value="Mur-like, catalytic domain"/>
    <property type="match status" value="1"/>
</dbReference>
<dbReference type="InterPro" id="IPR036565">
    <property type="entry name" value="Mur-like_cat_sf"/>
</dbReference>
<name>A0AAP0GYL5_9ASTR</name>
<keyword evidence="11" id="KW-0460">Magnesium</keyword>
<dbReference type="SUPFAM" id="SSF53244">
    <property type="entry name" value="MurD-like peptide ligases, peptide-binding domain"/>
    <property type="match status" value="1"/>
</dbReference>
<dbReference type="EMBL" id="JBCNJP010000016">
    <property type="protein sequence ID" value="KAK9065699.1"/>
    <property type="molecule type" value="Genomic_DNA"/>
</dbReference>
<dbReference type="GO" id="GO:0005524">
    <property type="term" value="F:ATP binding"/>
    <property type="evidence" value="ECO:0007669"/>
    <property type="project" value="UniProtKB-KW"/>
</dbReference>
<organism evidence="15 16">
    <name type="scientific">Deinandra increscens subsp. villosa</name>
    <dbReference type="NCBI Taxonomy" id="3103831"/>
    <lineage>
        <taxon>Eukaryota</taxon>
        <taxon>Viridiplantae</taxon>
        <taxon>Streptophyta</taxon>
        <taxon>Embryophyta</taxon>
        <taxon>Tracheophyta</taxon>
        <taxon>Spermatophyta</taxon>
        <taxon>Magnoliopsida</taxon>
        <taxon>eudicotyledons</taxon>
        <taxon>Gunneridae</taxon>
        <taxon>Pentapetalae</taxon>
        <taxon>asterids</taxon>
        <taxon>campanulids</taxon>
        <taxon>Asterales</taxon>
        <taxon>Asteraceae</taxon>
        <taxon>Asteroideae</taxon>
        <taxon>Heliantheae alliance</taxon>
        <taxon>Madieae</taxon>
        <taxon>Madiinae</taxon>
        <taxon>Deinandra</taxon>
    </lineage>
</organism>
<comment type="caution">
    <text evidence="15">The sequence shown here is derived from an EMBL/GenBank/DDBJ whole genome shotgun (WGS) entry which is preliminary data.</text>
</comment>
<dbReference type="InterPro" id="IPR018109">
    <property type="entry name" value="Folylpolyglutamate_synth_CS"/>
</dbReference>
<evidence type="ECO:0000256" key="6">
    <source>
        <dbReference type="ARBA" id="ARBA00022563"/>
    </source>
</evidence>
<dbReference type="GO" id="GO:0004326">
    <property type="term" value="F:tetrahydrofolylpolyglutamate synthase activity"/>
    <property type="evidence" value="ECO:0007669"/>
    <property type="project" value="UniProtKB-EC"/>
</dbReference>
<dbReference type="SUPFAM" id="SSF53623">
    <property type="entry name" value="MurD-like peptide ligases, catalytic domain"/>
    <property type="match status" value="1"/>
</dbReference>
<gene>
    <name evidence="15" type="ORF">SSX86_015100</name>
</gene>
<evidence type="ECO:0000256" key="4">
    <source>
        <dbReference type="ARBA" id="ARBA00013025"/>
    </source>
</evidence>
<accession>A0AAP0GYL5</accession>
<protein>
    <recommendedName>
        <fullName evidence="5">Folylpolyglutamate synthase</fullName>
        <ecNumber evidence="4">6.3.2.17</ecNumber>
    </recommendedName>
    <alternativeName>
        <fullName evidence="13">Folylpoly-gamma-glutamate synthetase</fullName>
    </alternativeName>
    <alternativeName>
        <fullName evidence="12">Tetrahydrofolylpolyglutamate synthase</fullName>
    </alternativeName>
</protein>
<dbReference type="InterPro" id="IPR036615">
    <property type="entry name" value="Mur_ligase_C_dom_sf"/>
</dbReference>
<evidence type="ECO:0000256" key="12">
    <source>
        <dbReference type="ARBA" id="ARBA00030592"/>
    </source>
</evidence>
<evidence type="ECO:0000313" key="16">
    <source>
        <dbReference type="Proteomes" id="UP001408789"/>
    </source>
</evidence>
<dbReference type="InterPro" id="IPR001645">
    <property type="entry name" value="Folylpolyglutamate_synth"/>
</dbReference>
<dbReference type="Proteomes" id="UP001408789">
    <property type="component" value="Unassembled WGS sequence"/>
</dbReference>